<reference evidence="1" key="1">
    <citation type="submission" date="2021-01" db="EMBL/GenBank/DDBJ databases">
        <authorList>
            <person name="Corre E."/>
            <person name="Pelletier E."/>
            <person name="Niang G."/>
            <person name="Scheremetjew M."/>
            <person name="Finn R."/>
            <person name="Kale V."/>
            <person name="Holt S."/>
            <person name="Cochrane G."/>
            <person name="Meng A."/>
            <person name="Brown T."/>
            <person name="Cohen L."/>
        </authorList>
    </citation>
    <scope>NUCLEOTIDE SEQUENCE</scope>
    <source>
        <strain evidence="1">CCMP 769</strain>
    </source>
</reference>
<evidence type="ECO:0000313" key="1">
    <source>
        <dbReference type="EMBL" id="CAE0043598.1"/>
    </source>
</evidence>
<proteinExistence type="predicted"/>
<accession>A0A7S2ZL25</accession>
<gene>
    <name evidence="1" type="ORF">RMAR00112_LOCUS11571</name>
</gene>
<name>A0A7S2ZL25_9RHOD</name>
<dbReference type="EMBL" id="HBHW01014988">
    <property type="protein sequence ID" value="CAE0043598.1"/>
    <property type="molecule type" value="Transcribed_RNA"/>
</dbReference>
<organism evidence="1">
    <name type="scientific">Rhodosorus marinus</name>
    <dbReference type="NCBI Taxonomy" id="101924"/>
    <lineage>
        <taxon>Eukaryota</taxon>
        <taxon>Rhodophyta</taxon>
        <taxon>Stylonematophyceae</taxon>
        <taxon>Stylonematales</taxon>
        <taxon>Stylonemataceae</taxon>
        <taxon>Rhodosorus</taxon>
    </lineage>
</organism>
<dbReference type="AlphaFoldDB" id="A0A7S2ZL25"/>
<sequence>MLRFSTQVLKATLSDSSFFFCAAFLICLQDSSISLITDFSSVLDEALFPSEKKLEANSSRGFLTESAGPSFSVNSRIAAQFAESTSGFRSFRLSRKAAIRGRYLFDPLVPALATENCQYQTLLPKFLVCSAPKAVQRPLPHAWDNG</sequence>
<protein>
    <submittedName>
        <fullName evidence="1">Uncharacterized protein</fullName>
    </submittedName>
</protein>